<protein>
    <submittedName>
        <fullName evidence="1">Uncharacterized protein</fullName>
    </submittedName>
</protein>
<dbReference type="Proteomes" id="UP001175226">
    <property type="component" value="Unassembled WGS sequence"/>
</dbReference>
<name>A0AA39IZV2_9AGAR</name>
<comment type="caution">
    <text evidence="1">The sequence shown here is derived from an EMBL/GenBank/DDBJ whole genome shotgun (WGS) entry which is preliminary data.</text>
</comment>
<gene>
    <name evidence="1" type="ORF">EV421DRAFT_1910719</name>
</gene>
<accession>A0AA39IZV2</accession>
<dbReference type="EMBL" id="JAUEPT010000090">
    <property type="protein sequence ID" value="KAK0432731.1"/>
    <property type="molecule type" value="Genomic_DNA"/>
</dbReference>
<evidence type="ECO:0000313" key="1">
    <source>
        <dbReference type="EMBL" id="KAK0432731.1"/>
    </source>
</evidence>
<evidence type="ECO:0000313" key="2">
    <source>
        <dbReference type="Proteomes" id="UP001175226"/>
    </source>
</evidence>
<keyword evidence="2" id="KW-1185">Reference proteome</keyword>
<reference evidence="1" key="1">
    <citation type="submission" date="2023-06" db="EMBL/GenBank/DDBJ databases">
        <authorList>
            <consortium name="Lawrence Berkeley National Laboratory"/>
            <person name="Ahrendt S."/>
            <person name="Sahu N."/>
            <person name="Indic B."/>
            <person name="Wong-Bajracharya J."/>
            <person name="Merenyi Z."/>
            <person name="Ke H.-M."/>
            <person name="Monk M."/>
            <person name="Kocsube S."/>
            <person name="Drula E."/>
            <person name="Lipzen A."/>
            <person name="Balint B."/>
            <person name="Henrissat B."/>
            <person name="Andreopoulos B."/>
            <person name="Martin F.M."/>
            <person name="Harder C.B."/>
            <person name="Rigling D."/>
            <person name="Ford K.L."/>
            <person name="Foster G.D."/>
            <person name="Pangilinan J."/>
            <person name="Papanicolaou A."/>
            <person name="Barry K."/>
            <person name="LaButti K."/>
            <person name="Viragh M."/>
            <person name="Koriabine M."/>
            <person name="Yan M."/>
            <person name="Riley R."/>
            <person name="Champramary S."/>
            <person name="Plett K.L."/>
            <person name="Tsai I.J."/>
            <person name="Slot J."/>
            <person name="Sipos G."/>
            <person name="Plett J."/>
            <person name="Nagy L.G."/>
            <person name="Grigoriev I.V."/>
        </authorList>
    </citation>
    <scope>NUCLEOTIDE SEQUENCE</scope>
    <source>
        <strain evidence="1">FPL87.14</strain>
    </source>
</reference>
<proteinExistence type="predicted"/>
<dbReference type="AlphaFoldDB" id="A0AA39IZV2"/>
<sequence>MGLLIEETQRRLKEQQDKQLTLQRQLTQFCTLQVAYMPCVGPLVEEALAKVDGVEDVEHTNLWLPLVLMAEQRALSCKGNVIKIEEDL</sequence>
<organism evidence="1 2">
    <name type="scientific">Armillaria borealis</name>
    <dbReference type="NCBI Taxonomy" id="47425"/>
    <lineage>
        <taxon>Eukaryota</taxon>
        <taxon>Fungi</taxon>
        <taxon>Dikarya</taxon>
        <taxon>Basidiomycota</taxon>
        <taxon>Agaricomycotina</taxon>
        <taxon>Agaricomycetes</taxon>
        <taxon>Agaricomycetidae</taxon>
        <taxon>Agaricales</taxon>
        <taxon>Marasmiineae</taxon>
        <taxon>Physalacriaceae</taxon>
        <taxon>Armillaria</taxon>
    </lineage>
</organism>